<gene>
    <name evidence="1" type="primary">Hypp1109</name>
    <name evidence="1" type="ORF">BLAG_LOCUS13056</name>
</gene>
<dbReference type="Proteomes" id="UP000838412">
    <property type="component" value="Chromosome 2"/>
</dbReference>
<sequence length="101" mass="11806">MRAVEEGQFDWGDSDYNTHVEEMFKMYVQPFLQSNTPARRVQSLSQLQQTIKYRHKVAKGAIRTSERLGRRDQLGSFITHVMADSKMVEGIKEHREHVILT</sequence>
<protein>
    <submittedName>
        <fullName evidence="1">Hypp1109 protein</fullName>
    </submittedName>
</protein>
<organism evidence="1 2">
    <name type="scientific">Branchiostoma lanceolatum</name>
    <name type="common">Common lancelet</name>
    <name type="synonym">Amphioxus lanceolatum</name>
    <dbReference type="NCBI Taxonomy" id="7740"/>
    <lineage>
        <taxon>Eukaryota</taxon>
        <taxon>Metazoa</taxon>
        <taxon>Chordata</taxon>
        <taxon>Cephalochordata</taxon>
        <taxon>Leptocardii</taxon>
        <taxon>Amphioxiformes</taxon>
        <taxon>Branchiostomatidae</taxon>
        <taxon>Branchiostoma</taxon>
    </lineage>
</organism>
<dbReference type="EMBL" id="OV696687">
    <property type="protein sequence ID" value="CAH1253204.1"/>
    <property type="molecule type" value="Genomic_DNA"/>
</dbReference>
<dbReference type="AlphaFoldDB" id="A0A8J9ZGG1"/>
<proteinExistence type="predicted"/>
<evidence type="ECO:0000313" key="1">
    <source>
        <dbReference type="EMBL" id="CAH1253204.1"/>
    </source>
</evidence>
<reference evidence="1" key="1">
    <citation type="submission" date="2022-01" db="EMBL/GenBank/DDBJ databases">
        <authorList>
            <person name="Braso-Vives M."/>
        </authorList>
    </citation>
    <scope>NUCLEOTIDE SEQUENCE</scope>
</reference>
<keyword evidence="2" id="KW-1185">Reference proteome</keyword>
<name>A0A8J9ZGG1_BRALA</name>
<accession>A0A8J9ZGG1</accession>
<evidence type="ECO:0000313" key="2">
    <source>
        <dbReference type="Proteomes" id="UP000838412"/>
    </source>
</evidence>